<evidence type="ECO:0000313" key="3">
    <source>
        <dbReference type="Proteomes" id="UP000299102"/>
    </source>
</evidence>
<keyword evidence="3" id="KW-1185">Reference proteome</keyword>
<gene>
    <name evidence="2" type="ORF">EVAR_96526_1</name>
</gene>
<evidence type="ECO:0000313" key="2">
    <source>
        <dbReference type="EMBL" id="GBP49219.1"/>
    </source>
</evidence>
<feature type="region of interest" description="Disordered" evidence="1">
    <location>
        <begin position="11"/>
        <end position="31"/>
    </location>
</feature>
<sequence length="78" mass="8744">MLIRCDRVVKHASYSSPTDRSENHAHRNVLSPRRRFLSPRRCCGPSMKDSFCNEWPLSLTNDAGAASARARPSSTVID</sequence>
<protein>
    <submittedName>
        <fullName evidence="2">Uncharacterized protein</fullName>
    </submittedName>
</protein>
<organism evidence="2 3">
    <name type="scientific">Eumeta variegata</name>
    <name type="common">Bagworm moth</name>
    <name type="synonym">Eumeta japonica</name>
    <dbReference type="NCBI Taxonomy" id="151549"/>
    <lineage>
        <taxon>Eukaryota</taxon>
        <taxon>Metazoa</taxon>
        <taxon>Ecdysozoa</taxon>
        <taxon>Arthropoda</taxon>
        <taxon>Hexapoda</taxon>
        <taxon>Insecta</taxon>
        <taxon>Pterygota</taxon>
        <taxon>Neoptera</taxon>
        <taxon>Endopterygota</taxon>
        <taxon>Lepidoptera</taxon>
        <taxon>Glossata</taxon>
        <taxon>Ditrysia</taxon>
        <taxon>Tineoidea</taxon>
        <taxon>Psychidae</taxon>
        <taxon>Oiketicinae</taxon>
        <taxon>Eumeta</taxon>
    </lineage>
</organism>
<dbReference type="EMBL" id="BGZK01000540">
    <property type="protein sequence ID" value="GBP49219.1"/>
    <property type="molecule type" value="Genomic_DNA"/>
</dbReference>
<accession>A0A4C1WFP6</accession>
<evidence type="ECO:0000256" key="1">
    <source>
        <dbReference type="SAM" id="MobiDB-lite"/>
    </source>
</evidence>
<reference evidence="2 3" key="1">
    <citation type="journal article" date="2019" name="Commun. Biol.">
        <title>The bagworm genome reveals a unique fibroin gene that provides high tensile strength.</title>
        <authorList>
            <person name="Kono N."/>
            <person name="Nakamura H."/>
            <person name="Ohtoshi R."/>
            <person name="Tomita M."/>
            <person name="Numata K."/>
            <person name="Arakawa K."/>
        </authorList>
    </citation>
    <scope>NUCLEOTIDE SEQUENCE [LARGE SCALE GENOMIC DNA]</scope>
</reference>
<comment type="caution">
    <text evidence="2">The sequence shown here is derived from an EMBL/GenBank/DDBJ whole genome shotgun (WGS) entry which is preliminary data.</text>
</comment>
<dbReference type="Proteomes" id="UP000299102">
    <property type="component" value="Unassembled WGS sequence"/>
</dbReference>
<proteinExistence type="predicted"/>
<name>A0A4C1WFP6_EUMVA</name>
<dbReference type="AlphaFoldDB" id="A0A4C1WFP6"/>